<name>A0A0F7JZ83_9GAMM</name>
<accession>A0A0F7JZ83</accession>
<evidence type="ECO:0000313" key="3">
    <source>
        <dbReference type="Proteomes" id="UP000034410"/>
    </source>
</evidence>
<evidence type="ECO:0000313" key="2">
    <source>
        <dbReference type="EMBL" id="AKH21626.1"/>
    </source>
</evidence>
<gene>
    <name evidence="2" type="ORF">AAY24_16080</name>
</gene>
<sequence>MNAAWVVVADTSRARIFSAENAFSPLVEIHTLDHPEARLHTGDLVADRPGRDRSAGPRSHDVGHVNETKHDEAVRFAHQVCATLESGRAQGHFNKLHVIAAPSFLGLLRKQQPQPLQKLVATEISKNLTTQDVETIRKNLPHRL</sequence>
<dbReference type="Pfam" id="PF10116">
    <property type="entry name" value="Host_attach"/>
    <property type="match status" value="1"/>
</dbReference>
<dbReference type="AlphaFoldDB" id="A0A0F7JZ83"/>
<dbReference type="KEGG" id="seds:AAY24_16080"/>
<dbReference type="InterPro" id="IPR019291">
    <property type="entry name" value="Host_attachment_protein"/>
</dbReference>
<dbReference type="Proteomes" id="UP000034410">
    <property type="component" value="Chromosome"/>
</dbReference>
<organism evidence="2 3">
    <name type="scientific">Sedimenticola thiotaurini</name>
    <dbReference type="NCBI Taxonomy" id="1543721"/>
    <lineage>
        <taxon>Bacteria</taxon>
        <taxon>Pseudomonadati</taxon>
        <taxon>Pseudomonadota</taxon>
        <taxon>Gammaproteobacteria</taxon>
        <taxon>Chromatiales</taxon>
        <taxon>Sedimenticolaceae</taxon>
        <taxon>Sedimenticola</taxon>
    </lineage>
</organism>
<proteinExistence type="predicted"/>
<keyword evidence="3" id="KW-1185">Reference proteome</keyword>
<evidence type="ECO:0008006" key="4">
    <source>
        <dbReference type="Google" id="ProtNLM"/>
    </source>
</evidence>
<protein>
    <recommendedName>
        <fullName evidence="4">Host attachment protein</fullName>
    </recommendedName>
</protein>
<dbReference type="OrthoDB" id="329419at2"/>
<reference evidence="2 3" key="1">
    <citation type="journal article" date="2015" name="Genome Announc.">
        <title>Complete Genome Sequence of Sedimenticola thiotaurini Strain SIP-G1, a Polyphosphate- and Polyhydroxyalkanoate-Accumulating Sulfur-Oxidizing Gammaproteobacterium Isolated from Salt Marsh Sediments.</title>
        <authorList>
            <person name="Flood B.E."/>
            <person name="Jones D.S."/>
            <person name="Bailey J.V."/>
        </authorList>
    </citation>
    <scope>NUCLEOTIDE SEQUENCE [LARGE SCALE GENOMIC DNA]</scope>
    <source>
        <strain evidence="2 3">SIP-G1</strain>
    </source>
</reference>
<dbReference type="EMBL" id="CP011412">
    <property type="protein sequence ID" value="AKH21626.1"/>
    <property type="molecule type" value="Genomic_DNA"/>
</dbReference>
<feature type="region of interest" description="Disordered" evidence="1">
    <location>
        <begin position="45"/>
        <end position="64"/>
    </location>
</feature>
<evidence type="ECO:0000256" key="1">
    <source>
        <dbReference type="SAM" id="MobiDB-lite"/>
    </source>
</evidence>
<dbReference type="RefSeq" id="WP_046860547.1">
    <property type="nucleotide sequence ID" value="NZ_CP011412.1"/>
</dbReference>